<dbReference type="Proteomes" id="UP000324222">
    <property type="component" value="Unassembled WGS sequence"/>
</dbReference>
<name>A0A5B7FFM4_PORTR</name>
<protein>
    <submittedName>
        <fullName evidence="2">Uncharacterized protein</fullName>
    </submittedName>
</protein>
<accession>A0A5B7FFM4</accession>
<evidence type="ECO:0000313" key="2">
    <source>
        <dbReference type="EMBL" id="MPC45292.1"/>
    </source>
</evidence>
<reference evidence="2 3" key="1">
    <citation type="submission" date="2019-05" db="EMBL/GenBank/DDBJ databases">
        <title>Another draft genome of Portunus trituberculatus and its Hox gene families provides insights of decapod evolution.</title>
        <authorList>
            <person name="Jeong J.-H."/>
            <person name="Song I."/>
            <person name="Kim S."/>
            <person name="Choi T."/>
            <person name="Kim D."/>
            <person name="Ryu S."/>
            <person name="Kim W."/>
        </authorList>
    </citation>
    <scope>NUCLEOTIDE SEQUENCE [LARGE SCALE GENOMIC DNA]</scope>
    <source>
        <tissue evidence="2">Muscle</tissue>
    </source>
</reference>
<organism evidence="2 3">
    <name type="scientific">Portunus trituberculatus</name>
    <name type="common">Swimming crab</name>
    <name type="synonym">Neptunus trituberculatus</name>
    <dbReference type="NCBI Taxonomy" id="210409"/>
    <lineage>
        <taxon>Eukaryota</taxon>
        <taxon>Metazoa</taxon>
        <taxon>Ecdysozoa</taxon>
        <taxon>Arthropoda</taxon>
        <taxon>Crustacea</taxon>
        <taxon>Multicrustacea</taxon>
        <taxon>Malacostraca</taxon>
        <taxon>Eumalacostraca</taxon>
        <taxon>Eucarida</taxon>
        <taxon>Decapoda</taxon>
        <taxon>Pleocyemata</taxon>
        <taxon>Brachyura</taxon>
        <taxon>Eubrachyura</taxon>
        <taxon>Portunoidea</taxon>
        <taxon>Portunidae</taxon>
        <taxon>Portuninae</taxon>
        <taxon>Portunus</taxon>
    </lineage>
</organism>
<evidence type="ECO:0000256" key="1">
    <source>
        <dbReference type="SAM" id="MobiDB-lite"/>
    </source>
</evidence>
<evidence type="ECO:0000313" key="3">
    <source>
        <dbReference type="Proteomes" id="UP000324222"/>
    </source>
</evidence>
<feature type="region of interest" description="Disordered" evidence="1">
    <location>
        <begin position="1"/>
        <end position="21"/>
    </location>
</feature>
<dbReference type="EMBL" id="VSRR010006661">
    <property type="protein sequence ID" value="MPC45292.1"/>
    <property type="molecule type" value="Genomic_DNA"/>
</dbReference>
<gene>
    <name evidence="2" type="ORF">E2C01_038987</name>
</gene>
<keyword evidence="3" id="KW-1185">Reference proteome</keyword>
<proteinExistence type="predicted"/>
<comment type="caution">
    <text evidence="2">The sequence shown here is derived from an EMBL/GenBank/DDBJ whole genome shotgun (WGS) entry which is preliminary data.</text>
</comment>
<dbReference type="AlphaFoldDB" id="A0A5B7FFM4"/>
<sequence length="64" mass="7430">MTMRHTMPQPAVLHHTTPRPSIRSYSCAGFLSYSQRALLGSHSDQRYYSCLLVSFYLVFLLRHV</sequence>